<dbReference type="GO" id="GO:0052621">
    <property type="term" value="F:diguanylate cyclase activity"/>
    <property type="evidence" value="ECO:0007669"/>
    <property type="project" value="UniProtKB-EC"/>
</dbReference>
<dbReference type="OrthoDB" id="5296056at2"/>
<evidence type="ECO:0000256" key="3">
    <source>
        <dbReference type="PROSITE-ProRule" id="PRU00169"/>
    </source>
</evidence>
<dbReference type="InterPro" id="IPR029787">
    <property type="entry name" value="Nucleotide_cyclase"/>
</dbReference>
<dbReference type="GO" id="GO:0000160">
    <property type="term" value="P:phosphorelay signal transduction system"/>
    <property type="evidence" value="ECO:0007669"/>
    <property type="project" value="InterPro"/>
</dbReference>
<dbReference type="PROSITE" id="PS50110">
    <property type="entry name" value="RESPONSE_REGULATORY"/>
    <property type="match status" value="1"/>
</dbReference>
<dbReference type="Gene3D" id="3.40.50.2300">
    <property type="match status" value="1"/>
</dbReference>
<comment type="caution">
    <text evidence="6">The sequence shown here is derived from an EMBL/GenBank/DDBJ whole genome shotgun (WGS) entry which is preliminary data.</text>
</comment>
<dbReference type="Pfam" id="PF00990">
    <property type="entry name" value="GGDEF"/>
    <property type="match status" value="1"/>
</dbReference>
<protein>
    <recommendedName>
        <fullName evidence="1">diguanylate cyclase</fullName>
        <ecNumber evidence="1">2.7.7.65</ecNumber>
    </recommendedName>
</protein>
<dbReference type="GO" id="GO:0043709">
    <property type="term" value="P:cell adhesion involved in single-species biofilm formation"/>
    <property type="evidence" value="ECO:0007669"/>
    <property type="project" value="TreeGrafter"/>
</dbReference>
<dbReference type="Proteomes" id="UP000238196">
    <property type="component" value="Unassembled WGS sequence"/>
</dbReference>
<gene>
    <name evidence="6" type="ORF">C4K68_03910</name>
</gene>
<dbReference type="GO" id="GO:1902201">
    <property type="term" value="P:negative regulation of bacterial-type flagellum-dependent cell motility"/>
    <property type="evidence" value="ECO:0007669"/>
    <property type="project" value="TreeGrafter"/>
</dbReference>
<accession>A0A2S5KV64</accession>
<dbReference type="SMART" id="SM00267">
    <property type="entry name" value="GGDEF"/>
    <property type="match status" value="1"/>
</dbReference>
<dbReference type="InterPro" id="IPR043128">
    <property type="entry name" value="Rev_trsase/Diguanyl_cyclase"/>
</dbReference>
<dbReference type="InterPro" id="IPR050469">
    <property type="entry name" value="Diguanylate_Cyclase"/>
</dbReference>
<dbReference type="EC" id="2.7.7.65" evidence="1"/>
<dbReference type="FunFam" id="3.30.70.270:FF:000001">
    <property type="entry name" value="Diguanylate cyclase domain protein"/>
    <property type="match status" value="1"/>
</dbReference>
<evidence type="ECO:0000259" key="5">
    <source>
        <dbReference type="PROSITE" id="PS50887"/>
    </source>
</evidence>
<dbReference type="PANTHER" id="PTHR45138:SF9">
    <property type="entry name" value="DIGUANYLATE CYCLASE DGCM-RELATED"/>
    <property type="match status" value="1"/>
</dbReference>
<sequence length="312" mass="34573">MLNHLLQVLPFSVGTLRLLIVDDQQVNIRVLHEIFKQDYEVLMAMSGEQAISICRGQQPDLILLDVVMPGMSGHEVCKVLKADPATRNTPIIFVTSHSEPAEEALGFDLGAVDFITKPINPVTVKARVRTHLELKLQQDLLRSIALIDGLTGVANRSKFDDDLALAWRRCLRENSAMSLLILDVDYFKLFNDAYGHPVGDNCLRQVAQTMKKQLRRPSDLVARIGGEEFACILPFTDHEGAINRAEAMLDAVRELGIMHRDSAISDTVTVSIGTATLVPNEALSAEHLLNTADQALYKAKRQGRDQLVSVML</sequence>
<dbReference type="SUPFAM" id="SSF52172">
    <property type="entry name" value="CheY-like"/>
    <property type="match status" value="1"/>
</dbReference>
<evidence type="ECO:0000256" key="1">
    <source>
        <dbReference type="ARBA" id="ARBA00012528"/>
    </source>
</evidence>
<comment type="catalytic activity">
    <reaction evidence="2">
        <text>2 GTP = 3',3'-c-di-GMP + 2 diphosphate</text>
        <dbReference type="Rhea" id="RHEA:24898"/>
        <dbReference type="ChEBI" id="CHEBI:33019"/>
        <dbReference type="ChEBI" id="CHEBI:37565"/>
        <dbReference type="ChEBI" id="CHEBI:58805"/>
        <dbReference type="EC" id="2.7.7.65"/>
    </reaction>
</comment>
<evidence type="ECO:0000259" key="4">
    <source>
        <dbReference type="PROSITE" id="PS50110"/>
    </source>
</evidence>
<dbReference type="Gene3D" id="3.30.70.270">
    <property type="match status" value="1"/>
</dbReference>
<dbReference type="CDD" id="cd01949">
    <property type="entry name" value="GGDEF"/>
    <property type="match status" value="1"/>
</dbReference>
<dbReference type="Pfam" id="PF00072">
    <property type="entry name" value="Response_reg"/>
    <property type="match status" value="1"/>
</dbReference>
<evidence type="ECO:0000313" key="6">
    <source>
        <dbReference type="EMBL" id="PPC78660.1"/>
    </source>
</evidence>
<dbReference type="PROSITE" id="PS50887">
    <property type="entry name" value="GGDEF"/>
    <property type="match status" value="1"/>
</dbReference>
<dbReference type="EMBL" id="PRLP01000012">
    <property type="protein sequence ID" value="PPC78660.1"/>
    <property type="molecule type" value="Genomic_DNA"/>
</dbReference>
<dbReference type="GO" id="GO:0005886">
    <property type="term" value="C:plasma membrane"/>
    <property type="evidence" value="ECO:0007669"/>
    <property type="project" value="TreeGrafter"/>
</dbReference>
<evidence type="ECO:0000256" key="2">
    <source>
        <dbReference type="ARBA" id="ARBA00034247"/>
    </source>
</evidence>
<proteinExistence type="predicted"/>
<dbReference type="SMART" id="SM00448">
    <property type="entry name" value="REC"/>
    <property type="match status" value="1"/>
</dbReference>
<dbReference type="PANTHER" id="PTHR45138">
    <property type="entry name" value="REGULATORY COMPONENTS OF SENSORY TRANSDUCTION SYSTEM"/>
    <property type="match status" value="1"/>
</dbReference>
<dbReference type="InterPro" id="IPR011006">
    <property type="entry name" value="CheY-like_superfamily"/>
</dbReference>
<feature type="domain" description="Response regulatory" evidence="4">
    <location>
        <begin position="17"/>
        <end position="132"/>
    </location>
</feature>
<reference evidence="6 7" key="1">
    <citation type="submission" date="2018-02" db="EMBL/GenBank/DDBJ databases">
        <title>novel marine gammaproteobacteria from coastal saline agro ecosystem.</title>
        <authorList>
            <person name="Krishnan R."/>
            <person name="Ramesh Kumar N."/>
        </authorList>
    </citation>
    <scope>NUCLEOTIDE SEQUENCE [LARGE SCALE GENOMIC DNA]</scope>
    <source>
        <strain evidence="6 7">228</strain>
    </source>
</reference>
<feature type="domain" description="GGDEF" evidence="5">
    <location>
        <begin position="175"/>
        <end position="312"/>
    </location>
</feature>
<name>A0A2S5KV64_9PROT</name>
<evidence type="ECO:0000313" key="7">
    <source>
        <dbReference type="Proteomes" id="UP000238196"/>
    </source>
</evidence>
<keyword evidence="3" id="KW-0597">Phosphoprotein</keyword>
<dbReference type="InterPro" id="IPR001789">
    <property type="entry name" value="Sig_transdc_resp-reg_receiver"/>
</dbReference>
<organism evidence="6 7">
    <name type="scientific">Proteobacteria bacterium 228</name>
    <dbReference type="NCBI Taxonomy" id="2083153"/>
    <lineage>
        <taxon>Bacteria</taxon>
        <taxon>Pseudomonadati</taxon>
        <taxon>Pseudomonadota</taxon>
    </lineage>
</organism>
<dbReference type="NCBIfam" id="TIGR00254">
    <property type="entry name" value="GGDEF"/>
    <property type="match status" value="1"/>
</dbReference>
<dbReference type="InterPro" id="IPR000160">
    <property type="entry name" value="GGDEF_dom"/>
</dbReference>
<dbReference type="SUPFAM" id="SSF55073">
    <property type="entry name" value="Nucleotide cyclase"/>
    <property type="match status" value="1"/>
</dbReference>
<feature type="modified residue" description="4-aspartylphosphate" evidence="3">
    <location>
        <position position="65"/>
    </location>
</feature>
<dbReference type="AlphaFoldDB" id="A0A2S5KV64"/>